<dbReference type="Gene3D" id="2.20.25.110">
    <property type="entry name" value="S-adenosyl-L-methionine-dependent methyltransferases"/>
    <property type="match status" value="1"/>
</dbReference>
<sequence length="249" mass="29118">MKEQYSSFAYFYDRLMTDVDYNEWVNYIETLIERANIHPKKVLELACGTGNITIPMALKGFSITAVDISQDMLTIAKDKAVDNNADILFIQQDMTQLEIQDIFQIVMCCCDGVNYIIDSENLLKMFMEVHKRLNKDGIFIFDISSYYKLSNIIGNNTFGENTGDIIYLWENFYDKSTDLLEMDLTFFNEAERGLFRKTEELHIQRAYKTDEIIYLLQKSGFNSIEIFADFLLEKPHKNSQRIFFSCSKK</sequence>
<keyword evidence="4" id="KW-1185">Reference proteome</keyword>
<feature type="domain" description="Methyltransferase" evidence="2">
    <location>
        <begin position="42"/>
        <end position="137"/>
    </location>
</feature>
<evidence type="ECO:0000256" key="1">
    <source>
        <dbReference type="ARBA" id="ARBA00022679"/>
    </source>
</evidence>
<keyword evidence="3" id="KW-0489">Methyltransferase</keyword>
<dbReference type="GO" id="GO:0008168">
    <property type="term" value="F:methyltransferase activity"/>
    <property type="evidence" value="ECO:0007669"/>
    <property type="project" value="UniProtKB-KW"/>
</dbReference>
<dbReference type="STRING" id="1120976.SAMN03080606_03302"/>
<reference evidence="3 4" key="1">
    <citation type="submission" date="2016-10" db="EMBL/GenBank/DDBJ databases">
        <authorList>
            <person name="de Groot N.N."/>
        </authorList>
    </citation>
    <scope>NUCLEOTIDE SEQUENCE [LARGE SCALE GENOMIC DNA]</scope>
    <source>
        <strain evidence="3 4">DSM 18978</strain>
    </source>
</reference>
<dbReference type="CDD" id="cd02440">
    <property type="entry name" value="AdoMet_MTases"/>
    <property type="match status" value="1"/>
</dbReference>
<keyword evidence="1 3" id="KW-0808">Transferase</keyword>
<dbReference type="SUPFAM" id="SSF53335">
    <property type="entry name" value="S-adenosyl-L-methionine-dependent methyltransferases"/>
    <property type="match status" value="1"/>
</dbReference>
<name>A0A1G5K9P2_9FIRM</name>
<proteinExistence type="predicted"/>
<dbReference type="InterPro" id="IPR041698">
    <property type="entry name" value="Methyltransf_25"/>
</dbReference>
<evidence type="ECO:0000313" key="3">
    <source>
        <dbReference type="EMBL" id="SCY96758.1"/>
    </source>
</evidence>
<dbReference type="PANTHER" id="PTHR43861">
    <property type="entry name" value="TRANS-ACONITATE 2-METHYLTRANSFERASE-RELATED"/>
    <property type="match status" value="1"/>
</dbReference>
<dbReference type="RefSeq" id="WP_091545707.1">
    <property type="nucleotide sequence ID" value="NZ_FMUS01000024.1"/>
</dbReference>
<gene>
    <name evidence="3" type="ORF">SAMN03080606_03302</name>
</gene>
<evidence type="ECO:0000313" key="4">
    <source>
        <dbReference type="Proteomes" id="UP000198636"/>
    </source>
</evidence>
<dbReference type="Gene3D" id="3.40.50.150">
    <property type="entry name" value="Vaccinia Virus protein VP39"/>
    <property type="match status" value="1"/>
</dbReference>
<dbReference type="OrthoDB" id="9811589at2"/>
<dbReference type="InterPro" id="IPR029063">
    <property type="entry name" value="SAM-dependent_MTases_sf"/>
</dbReference>
<evidence type="ECO:0000259" key="2">
    <source>
        <dbReference type="Pfam" id="PF13649"/>
    </source>
</evidence>
<organism evidence="3 4">
    <name type="scientific">Alkaliphilus peptidifermentans DSM 18978</name>
    <dbReference type="NCBI Taxonomy" id="1120976"/>
    <lineage>
        <taxon>Bacteria</taxon>
        <taxon>Bacillati</taxon>
        <taxon>Bacillota</taxon>
        <taxon>Clostridia</taxon>
        <taxon>Peptostreptococcales</taxon>
        <taxon>Natronincolaceae</taxon>
        <taxon>Alkaliphilus</taxon>
    </lineage>
</organism>
<dbReference type="Proteomes" id="UP000198636">
    <property type="component" value="Unassembled WGS sequence"/>
</dbReference>
<dbReference type="EMBL" id="FMUS01000024">
    <property type="protein sequence ID" value="SCY96758.1"/>
    <property type="molecule type" value="Genomic_DNA"/>
</dbReference>
<accession>A0A1G5K9P2</accession>
<dbReference type="AlphaFoldDB" id="A0A1G5K9P2"/>
<protein>
    <submittedName>
        <fullName evidence="3">Methyltransferase domain-containing protein</fullName>
    </submittedName>
</protein>
<dbReference type="GO" id="GO:0032259">
    <property type="term" value="P:methylation"/>
    <property type="evidence" value="ECO:0007669"/>
    <property type="project" value="UniProtKB-KW"/>
</dbReference>
<dbReference type="Pfam" id="PF13649">
    <property type="entry name" value="Methyltransf_25"/>
    <property type="match status" value="1"/>
</dbReference>